<dbReference type="NCBIfam" id="NF011405">
    <property type="entry name" value="PRK14830.1"/>
    <property type="match status" value="1"/>
</dbReference>
<dbReference type="GO" id="GO:0000287">
    <property type="term" value="F:magnesium ion binding"/>
    <property type="evidence" value="ECO:0007669"/>
    <property type="project" value="UniProtKB-UniRule"/>
</dbReference>
<dbReference type="PROSITE" id="PS01066">
    <property type="entry name" value="UPP_SYNTHASE"/>
    <property type="match status" value="1"/>
</dbReference>
<feature type="active site" evidence="2">
    <location>
        <position position="32"/>
    </location>
</feature>
<feature type="active site" description="Proton acceptor" evidence="2">
    <location>
        <position position="80"/>
    </location>
</feature>
<dbReference type="NCBIfam" id="TIGR00055">
    <property type="entry name" value="uppS"/>
    <property type="match status" value="1"/>
</dbReference>
<comment type="caution">
    <text evidence="3">The sequence shown here is derived from an EMBL/GenBank/DDBJ whole genome shotgun (WGS) entry which is preliminary data.</text>
</comment>
<evidence type="ECO:0000256" key="2">
    <source>
        <dbReference type="HAMAP-Rule" id="MF_01139"/>
    </source>
</evidence>
<keyword evidence="2" id="KW-0479">Metal-binding</keyword>
<dbReference type="FunFam" id="3.40.1180.10:FF:000001">
    <property type="entry name" value="(2E,6E)-farnesyl-diphosphate-specific ditrans,polycis-undecaprenyl-diphosphate synthase"/>
    <property type="match status" value="1"/>
</dbReference>
<comment type="subunit">
    <text evidence="2">Homodimer.</text>
</comment>
<dbReference type="InterPro" id="IPR036424">
    <property type="entry name" value="UPP_synth-like_sf"/>
</dbReference>
<dbReference type="EMBL" id="SLWL01000002">
    <property type="protein sequence ID" value="TCO15252.1"/>
    <property type="molecule type" value="Genomic_DNA"/>
</dbReference>
<keyword evidence="2" id="KW-0460">Magnesium</keyword>
<comment type="cofactor">
    <cofactor evidence="2">
        <name>Mg(2+)</name>
        <dbReference type="ChEBI" id="CHEBI:18420"/>
    </cofactor>
    <text evidence="2">Binds 2 magnesium ions per subunit.</text>
</comment>
<reference evidence="3 4" key="1">
    <citation type="submission" date="2019-03" db="EMBL/GenBank/DDBJ databases">
        <title>Genomic Encyclopedia of Type Strains, Phase IV (KMG-IV): sequencing the most valuable type-strain genomes for metagenomic binning, comparative biology and taxonomic classification.</title>
        <authorList>
            <person name="Goeker M."/>
        </authorList>
    </citation>
    <scope>NUCLEOTIDE SEQUENCE [LARGE SCALE GENOMIC DNA]</scope>
    <source>
        <strain evidence="3 4">DSM 22958</strain>
    </source>
</reference>
<sequence>MGVAGEKLTTPASGDVAAGAAPAVRHVAIIMDGNGRWATRRGLPRAEGHRRGVEALRRTVRAAVDIGLQYLTVYSFSSENWRRPAAEVGALMGLLRLFFRRDLADLERINVRVRFIGERGGLQDDVRAILDEAERRTARNTGLNLVVAFNYGGRQEIAAAARRIAELAAAGELKPEDVGEELVGRMLDTTGMPDPDLVIRTSGEIRTSNFLPWQTAYSEYVFTPVLWPDFDGEALGAAIAEFTRRDRRFGGVGETGVQTGGGEEA</sequence>
<feature type="binding site" evidence="2">
    <location>
        <position position="81"/>
    </location>
    <ligand>
        <name>substrate</name>
    </ligand>
</feature>
<feature type="binding site" evidence="2">
    <location>
        <begin position="77"/>
        <end position="79"/>
    </location>
    <ligand>
        <name>substrate</name>
    </ligand>
</feature>
<dbReference type="AlphaFoldDB" id="A0A4R2GZA1"/>
<comment type="function">
    <text evidence="2">Catalyzes the condensation of isopentenyl diphosphate (IPP) with allylic pyrophosphates generating different type of terpenoids.</text>
</comment>
<dbReference type="NCBIfam" id="NF011408">
    <property type="entry name" value="PRK14834.1"/>
    <property type="match status" value="1"/>
</dbReference>
<dbReference type="GO" id="GO:0008834">
    <property type="term" value="F:ditrans,polycis-undecaprenyl-diphosphate synthase [(2E,6E)-farnesyl-diphosphate specific] activity"/>
    <property type="evidence" value="ECO:0007669"/>
    <property type="project" value="TreeGrafter"/>
</dbReference>
<feature type="binding site" evidence="2">
    <location>
        <position position="37"/>
    </location>
    <ligand>
        <name>substrate</name>
    </ligand>
</feature>
<feature type="binding site" evidence="2">
    <location>
        <position position="32"/>
    </location>
    <ligand>
        <name>Mg(2+)</name>
        <dbReference type="ChEBI" id="CHEBI:18420"/>
    </ligand>
</feature>
<feature type="binding site" evidence="2">
    <location>
        <position position="49"/>
    </location>
    <ligand>
        <name>substrate</name>
    </ligand>
</feature>
<feature type="binding site" evidence="2">
    <location>
        <position position="45"/>
    </location>
    <ligand>
        <name>substrate</name>
    </ligand>
</feature>
<keyword evidence="1 2" id="KW-0808">Transferase</keyword>
<accession>A0A4R2GZA1</accession>
<feature type="binding site" evidence="2">
    <location>
        <begin position="206"/>
        <end position="208"/>
    </location>
    <ligand>
        <name>substrate</name>
    </ligand>
</feature>
<protein>
    <recommendedName>
        <fullName evidence="2">Isoprenyl transferase</fullName>
        <ecNumber evidence="2">2.5.1.-</ecNumber>
    </recommendedName>
</protein>
<dbReference type="OrthoDB" id="4191603at2"/>
<comment type="similarity">
    <text evidence="2">Belongs to the UPP synthase family.</text>
</comment>
<keyword evidence="4" id="KW-1185">Reference proteome</keyword>
<dbReference type="InterPro" id="IPR018520">
    <property type="entry name" value="UPP_synth-like_CS"/>
</dbReference>
<proteinExistence type="inferred from homology"/>
<feature type="binding site" evidence="2">
    <location>
        <position position="200"/>
    </location>
    <ligand>
        <name>substrate</name>
    </ligand>
</feature>
<dbReference type="CDD" id="cd00475">
    <property type="entry name" value="Cis_IPPS"/>
    <property type="match status" value="1"/>
</dbReference>
<dbReference type="RefSeq" id="WP_132003488.1">
    <property type="nucleotide sequence ID" value="NZ_JBHUNN010000002.1"/>
</dbReference>
<dbReference type="Gene3D" id="3.40.1180.10">
    <property type="entry name" value="Decaprenyl diphosphate synthase-like"/>
    <property type="match status" value="1"/>
</dbReference>
<dbReference type="Pfam" id="PF01255">
    <property type="entry name" value="Prenyltransf"/>
    <property type="match status" value="1"/>
</dbReference>
<dbReference type="EC" id="2.5.1.-" evidence="2"/>
<name>A0A4R2GZA1_9HYPH</name>
<dbReference type="PANTHER" id="PTHR10291">
    <property type="entry name" value="DEHYDRODOLICHYL DIPHOSPHATE SYNTHASE FAMILY MEMBER"/>
    <property type="match status" value="1"/>
</dbReference>
<evidence type="ECO:0000313" key="3">
    <source>
        <dbReference type="EMBL" id="TCO15252.1"/>
    </source>
</evidence>
<gene>
    <name evidence="3" type="ORF">EV666_102230</name>
</gene>
<dbReference type="SUPFAM" id="SSF64005">
    <property type="entry name" value="Undecaprenyl diphosphate synthase"/>
    <property type="match status" value="1"/>
</dbReference>
<dbReference type="GO" id="GO:0016094">
    <property type="term" value="P:polyprenol biosynthetic process"/>
    <property type="evidence" value="ECO:0007669"/>
    <property type="project" value="TreeGrafter"/>
</dbReference>
<feature type="binding site" evidence="2">
    <location>
        <position position="83"/>
    </location>
    <ligand>
        <name>substrate</name>
    </ligand>
</feature>
<dbReference type="Proteomes" id="UP000294881">
    <property type="component" value="Unassembled WGS sequence"/>
</dbReference>
<evidence type="ECO:0000313" key="4">
    <source>
        <dbReference type="Proteomes" id="UP000294881"/>
    </source>
</evidence>
<dbReference type="HAMAP" id="MF_01139">
    <property type="entry name" value="ISPT"/>
    <property type="match status" value="1"/>
</dbReference>
<feature type="binding site" evidence="2">
    <location>
        <position position="219"/>
    </location>
    <ligand>
        <name>Mg(2+)</name>
        <dbReference type="ChEBI" id="CHEBI:18420"/>
    </ligand>
</feature>
<dbReference type="GO" id="GO:0005829">
    <property type="term" value="C:cytosol"/>
    <property type="evidence" value="ECO:0007669"/>
    <property type="project" value="TreeGrafter"/>
</dbReference>
<dbReference type="PANTHER" id="PTHR10291:SF0">
    <property type="entry name" value="DEHYDRODOLICHYL DIPHOSPHATE SYNTHASE 2"/>
    <property type="match status" value="1"/>
</dbReference>
<evidence type="ECO:0000256" key="1">
    <source>
        <dbReference type="ARBA" id="ARBA00022679"/>
    </source>
</evidence>
<feature type="binding site" evidence="2">
    <location>
        <begin position="33"/>
        <end position="36"/>
    </location>
    <ligand>
        <name>substrate</name>
    </ligand>
</feature>
<organism evidence="3 4">
    <name type="scientific">Camelimonas lactis</name>
    <dbReference type="NCBI Taxonomy" id="659006"/>
    <lineage>
        <taxon>Bacteria</taxon>
        <taxon>Pseudomonadati</taxon>
        <taxon>Pseudomonadota</taxon>
        <taxon>Alphaproteobacteria</taxon>
        <taxon>Hyphomicrobiales</taxon>
        <taxon>Chelatococcaceae</taxon>
        <taxon>Camelimonas</taxon>
    </lineage>
</organism>
<dbReference type="InterPro" id="IPR001441">
    <property type="entry name" value="UPP_synth-like"/>
</dbReference>